<dbReference type="EMBL" id="CM047587">
    <property type="protein sequence ID" value="KAI9906620.1"/>
    <property type="molecule type" value="Genomic_DNA"/>
</dbReference>
<name>A0ACC0VL02_9STRA</name>
<comment type="caution">
    <text evidence="1">The sequence shown here is derived from an EMBL/GenBank/DDBJ whole genome shotgun (WGS) entry which is preliminary data.</text>
</comment>
<gene>
    <name evidence="1" type="ORF">PsorP6_003108</name>
</gene>
<dbReference type="Proteomes" id="UP001163321">
    <property type="component" value="Chromosome 8"/>
</dbReference>
<protein>
    <submittedName>
        <fullName evidence="1">Uncharacterized protein</fullName>
    </submittedName>
</protein>
<accession>A0ACC0VL02</accession>
<evidence type="ECO:0000313" key="2">
    <source>
        <dbReference type="Proteomes" id="UP001163321"/>
    </source>
</evidence>
<keyword evidence="2" id="KW-1185">Reference proteome</keyword>
<evidence type="ECO:0000313" key="1">
    <source>
        <dbReference type="EMBL" id="KAI9906620.1"/>
    </source>
</evidence>
<reference evidence="1 2" key="1">
    <citation type="journal article" date="2022" name="bioRxiv">
        <title>The genome of the oomycete Peronosclerospora sorghi, a cosmopolitan pathogen of maize and sorghum, is inflated with dispersed pseudogenes.</title>
        <authorList>
            <person name="Fletcher K."/>
            <person name="Martin F."/>
            <person name="Isakeit T."/>
            <person name="Cavanaugh K."/>
            <person name="Magill C."/>
            <person name="Michelmore R."/>
        </authorList>
    </citation>
    <scope>NUCLEOTIDE SEQUENCE [LARGE SCALE GENOMIC DNA]</scope>
    <source>
        <strain evidence="1">P6</strain>
    </source>
</reference>
<proteinExistence type="predicted"/>
<organism evidence="1 2">
    <name type="scientific">Peronosclerospora sorghi</name>
    <dbReference type="NCBI Taxonomy" id="230839"/>
    <lineage>
        <taxon>Eukaryota</taxon>
        <taxon>Sar</taxon>
        <taxon>Stramenopiles</taxon>
        <taxon>Oomycota</taxon>
        <taxon>Peronosporomycetes</taxon>
        <taxon>Peronosporales</taxon>
        <taxon>Peronosporaceae</taxon>
        <taxon>Peronosclerospora</taxon>
    </lineage>
</organism>
<sequence>MKPEFTVSELLAYSTKLEQTQRSSFRSQINTGRSGLKRYVASFSGFIGAVNRMKTSRRENKSEAPCNTQRRDDEEGTTRNLVCQGIFMEKLFLRSFGFSQELTSALVTMGEPYVKEEVVVEGRLAPMGRNRIPEEMIELGETKIIDTPIKGTSATLKKSSWFKTGKPL</sequence>